<reference evidence="4" key="1">
    <citation type="submission" date="2010-05" db="EMBL/GenBank/DDBJ databases">
        <title>The genome sequence of Magnaporthe poae strain ATCC 64411.</title>
        <authorList>
            <person name="Ma L.-J."/>
            <person name="Dead R."/>
            <person name="Young S."/>
            <person name="Zeng Q."/>
            <person name="Koehrsen M."/>
            <person name="Alvarado L."/>
            <person name="Berlin A."/>
            <person name="Chapman S.B."/>
            <person name="Chen Z."/>
            <person name="Freedman E."/>
            <person name="Gellesch M."/>
            <person name="Goldberg J."/>
            <person name="Griggs A."/>
            <person name="Gujja S."/>
            <person name="Heilman E.R."/>
            <person name="Heiman D."/>
            <person name="Hepburn T."/>
            <person name="Howarth C."/>
            <person name="Jen D."/>
            <person name="Larson L."/>
            <person name="Mehta T."/>
            <person name="Neiman D."/>
            <person name="Pearson M."/>
            <person name="Roberts A."/>
            <person name="Saif S."/>
            <person name="Shea T."/>
            <person name="Shenoy N."/>
            <person name="Sisk P."/>
            <person name="Stolte C."/>
            <person name="Sykes S."/>
            <person name="Walk T."/>
            <person name="White J."/>
            <person name="Yandava C."/>
            <person name="Haas B."/>
            <person name="Nusbaum C."/>
            <person name="Birren B."/>
        </authorList>
    </citation>
    <scope>NUCLEOTIDE SEQUENCE [LARGE SCALE GENOMIC DNA]</scope>
    <source>
        <strain evidence="4">ATCC 64411 / 73-15</strain>
    </source>
</reference>
<feature type="compositionally biased region" description="Basic and acidic residues" evidence="1">
    <location>
        <begin position="99"/>
        <end position="118"/>
    </location>
</feature>
<feature type="region of interest" description="Disordered" evidence="1">
    <location>
        <begin position="87"/>
        <end position="144"/>
    </location>
</feature>
<sequence length="345" mass="37217">MVAPSQDGGLSARPISVIFEVLPTSIQAFIPPIPSLRRSVSQRRMIKATSFLPTALFVLQSQTPLPTADSLRPPSADDVSLVVDEDVESTIDESTTTTDPRDTHQYSPPRQDRPREVVEYAASAAPPQPRAESDPSNPDPNPAFERRAYLDGVAYLLQGLPRDLDEVEVNILRGSLPGPLRQEANLRPRNNLISGSSCSRLSDSSSPVLSAQGGGSVSMFRLRGGGPSPVHRTVQTLMTGLIFMLRLFTSVFVTAVQEVVRVGNEYQIPERVTRQTMSVASSFASIGTSAASTIGSMSKASYAMVDDRVGNGLGNILQWVADETIAGVCDGVRDGLRYQVYQEGQ</sequence>
<protein>
    <submittedName>
        <fullName evidence="2 3">Uncharacterized protein</fullName>
    </submittedName>
</protein>
<dbReference type="Proteomes" id="UP000011715">
    <property type="component" value="Unassembled WGS sequence"/>
</dbReference>
<proteinExistence type="predicted"/>
<reference evidence="3" key="5">
    <citation type="submission" date="2015-06" db="UniProtKB">
        <authorList>
            <consortium name="EnsemblFungi"/>
        </authorList>
    </citation>
    <scope>IDENTIFICATION</scope>
    <source>
        <strain evidence="3">ATCC 64411</strain>
    </source>
</reference>
<evidence type="ECO:0000313" key="4">
    <source>
        <dbReference type="Proteomes" id="UP000011715"/>
    </source>
</evidence>
<dbReference type="EMBL" id="ADBL01001237">
    <property type="status" value="NOT_ANNOTATED_CDS"/>
    <property type="molecule type" value="Genomic_DNA"/>
</dbReference>
<dbReference type="OrthoDB" id="5220781at2759"/>
<reference evidence="2" key="3">
    <citation type="submission" date="2011-03" db="EMBL/GenBank/DDBJ databases">
        <title>Annotation of Magnaporthe poae ATCC 64411.</title>
        <authorList>
            <person name="Ma L.-J."/>
            <person name="Dead R."/>
            <person name="Young S.K."/>
            <person name="Zeng Q."/>
            <person name="Gargeya S."/>
            <person name="Fitzgerald M."/>
            <person name="Haas B."/>
            <person name="Abouelleil A."/>
            <person name="Alvarado L."/>
            <person name="Arachchi H.M."/>
            <person name="Berlin A."/>
            <person name="Brown A."/>
            <person name="Chapman S.B."/>
            <person name="Chen Z."/>
            <person name="Dunbar C."/>
            <person name="Freedman E."/>
            <person name="Gearin G."/>
            <person name="Gellesch M."/>
            <person name="Goldberg J."/>
            <person name="Griggs A."/>
            <person name="Gujja S."/>
            <person name="Heiman D."/>
            <person name="Howarth C."/>
            <person name="Larson L."/>
            <person name="Lui A."/>
            <person name="MacDonald P.J.P."/>
            <person name="Mehta T."/>
            <person name="Montmayeur A."/>
            <person name="Murphy C."/>
            <person name="Neiman D."/>
            <person name="Pearson M."/>
            <person name="Priest M."/>
            <person name="Roberts A."/>
            <person name="Saif S."/>
            <person name="Shea T."/>
            <person name="Shenoy N."/>
            <person name="Sisk P."/>
            <person name="Stolte C."/>
            <person name="Sykes S."/>
            <person name="Yandava C."/>
            <person name="Wortman J."/>
            <person name="Nusbaum C."/>
            <person name="Birren B."/>
        </authorList>
    </citation>
    <scope>NUCLEOTIDE SEQUENCE</scope>
    <source>
        <strain evidence="2">ATCC 64411</strain>
    </source>
</reference>
<name>A0A0C4DYV2_MAGP6</name>
<reference evidence="2" key="2">
    <citation type="submission" date="2010-05" db="EMBL/GenBank/DDBJ databases">
        <title>The Genome Sequence of Magnaporthe poae strain ATCC 64411.</title>
        <authorList>
            <consortium name="The Broad Institute Genome Sequencing Platform"/>
            <consortium name="Broad Institute Genome Sequencing Center for Infectious Disease"/>
            <person name="Ma L.-J."/>
            <person name="Dead R."/>
            <person name="Young S."/>
            <person name="Zeng Q."/>
            <person name="Koehrsen M."/>
            <person name="Alvarado L."/>
            <person name="Berlin A."/>
            <person name="Chapman S.B."/>
            <person name="Chen Z."/>
            <person name="Freedman E."/>
            <person name="Gellesch M."/>
            <person name="Goldberg J."/>
            <person name="Griggs A."/>
            <person name="Gujja S."/>
            <person name="Heilman E.R."/>
            <person name="Heiman D."/>
            <person name="Hepburn T."/>
            <person name="Howarth C."/>
            <person name="Jen D."/>
            <person name="Larson L."/>
            <person name="Mehta T."/>
            <person name="Neiman D."/>
            <person name="Pearson M."/>
            <person name="Roberts A."/>
            <person name="Saif S."/>
            <person name="Shea T."/>
            <person name="Shenoy N."/>
            <person name="Sisk P."/>
            <person name="Stolte C."/>
            <person name="Sykes S."/>
            <person name="Walk T."/>
            <person name="White J."/>
            <person name="Yandava C."/>
            <person name="Haas B."/>
            <person name="Nusbaum C."/>
            <person name="Birren B."/>
        </authorList>
    </citation>
    <scope>NUCLEOTIDE SEQUENCE</scope>
    <source>
        <strain evidence="2">ATCC 64411</strain>
    </source>
</reference>
<dbReference type="STRING" id="644358.A0A0C4DYV2"/>
<dbReference type="EMBL" id="GL876969">
    <property type="protein sequence ID" value="KLU86214.1"/>
    <property type="molecule type" value="Genomic_DNA"/>
</dbReference>
<dbReference type="EnsemblFungi" id="MAPG_05231T0">
    <property type="protein sequence ID" value="MAPG_05231T0"/>
    <property type="gene ID" value="MAPG_05231"/>
</dbReference>
<dbReference type="eggNOG" id="ENOG502S06P">
    <property type="taxonomic scope" value="Eukaryota"/>
</dbReference>
<gene>
    <name evidence="2" type="ORF">MAPG_05231</name>
</gene>
<evidence type="ECO:0000256" key="1">
    <source>
        <dbReference type="SAM" id="MobiDB-lite"/>
    </source>
</evidence>
<dbReference type="EMBL" id="ADBL01001236">
    <property type="status" value="NOT_ANNOTATED_CDS"/>
    <property type="molecule type" value="Genomic_DNA"/>
</dbReference>
<keyword evidence="4" id="KW-1185">Reference proteome</keyword>
<dbReference type="AlphaFoldDB" id="A0A0C4DYV2"/>
<accession>A0A0C4DYV2</accession>
<reference evidence="3" key="4">
    <citation type="journal article" date="2015" name="G3 (Bethesda)">
        <title>Genome sequences of three phytopathogenic species of the Magnaporthaceae family of fungi.</title>
        <authorList>
            <person name="Okagaki L.H."/>
            <person name="Nunes C.C."/>
            <person name="Sailsbery J."/>
            <person name="Clay B."/>
            <person name="Brown D."/>
            <person name="John T."/>
            <person name="Oh Y."/>
            <person name="Young N."/>
            <person name="Fitzgerald M."/>
            <person name="Haas B.J."/>
            <person name="Zeng Q."/>
            <person name="Young S."/>
            <person name="Adiconis X."/>
            <person name="Fan L."/>
            <person name="Levin J.Z."/>
            <person name="Mitchell T.K."/>
            <person name="Okubara P.A."/>
            <person name="Farman M.L."/>
            <person name="Kohn L.M."/>
            <person name="Birren B."/>
            <person name="Ma L.-J."/>
            <person name="Dean R.A."/>
        </authorList>
    </citation>
    <scope>NUCLEOTIDE SEQUENCE</scope>
    <source>
        <strain evidence="3">ATCC 64411 / 73-15</strain>
    </source>
</reference>
<organism evidence="3 4">
    <name type="scientific">Magnaporthiopsis poae (strain ATCC 64411 / 73-15)</name>
    <name type="common">Kentucky bluegrass fungus</name>
    <name type="synonym">Magnaporthe poae</name>
    <dbReference type="NCBI Taxonomy" id="644358"/>
    <lineage>
        <taxon>Eukaryota</taxon>
        <taxon>Fungi</taxon>
        <taxon>Dikarya</taxon>
        <taxon>Ascomycota</taxon>
        <taxon>Pezizomycotina</taxon>
        <taxon>Sordariomycetes</taxon>
        <taxon>Sordariomycetidae</taxon>
        <taxon>Magnaporthales</taxon>
        <taxon>Magnaporthaceae</taxon>
        <taxon>Magnaporthiopsis</taxon>
    </lineage>
</organism>
<dbReference type="VEuPathDB" id="FungiDB:MAPG_05231"/>
<evidence type="ECO:0000313" key="3">
    <source>
        <dbReference type="EnsemblFungi" id="MAPG_05231T0"/>
    </source>
</evidence>
<evidence type="ECO:0000313" key="2">
    <source>
        <dbReference type="EMBL" id="KLU86214.1"/>
    </source>
</evidence>